<sequence length="463" mass="48386">MRGRRPRPGDPAALRAHGHVHGAAAHGPVLRHRRLQHLPLPGRPDRRALGRVRRREDPGPAGRPGPRELVLHVAGRARVRARRALVVGAGPAGLATAALLRRAGLEVVLLERAPDVGVAGTALTLWPNAFSALAVLDADGPVRARSAPAAGLAMRTARGATLLSLPAGVLDARCGGNGRALPRAALLRALHDLQPPDAIRFGARCVGVRQDGPAVAARLADGTEVEGDLLIGADGIRSRVRAALFGAPGDTGGGDLRYLGHAVARGVAAYACPGHPALLALGPGRQFGLFPLPEGRMYWFAAFAVPEGGARAGPSSLPFLQRHFAAWHDPVPAVLRSTDPAAVTVTAIHDRAPLRRWGRGVVALVGDAAHPAAPAMGQGTCQALEDAVVLARALGATDDVPAALRAYAARRRRRAHAVTVQSHWMGRLGQWRAPVLCAVRDGLIRATPRSALLGALRSSFTFD</sequence>
<evidence type="ECO:0000256" key="5">
    <source>
        <dbReference type="SAM" id="MobiDB-lite"/>
    </source>
</evidence>
<keyword evidence="2" id="KW-0285">Flavoprotein</keyword>
<dbReference type="OrthoDB" id="4568714at2"/>
<protein>
    <submittedName>
        <fullName evidence="7">FAD-binding protein</fullName>
    </submittedName>
</protein>
<feature type="region of interest" description="Disordered" evidence="5">
    <location>
        <begin position="1"/>
        <end position="27"/>
    </location>
</feature>
<dbReference type="PANTHER" id="PTHR46496">
    <property type="match status" value="1"/>
</dbReference>
<accession>A0A3Q9G215</accession>
<feature type="compositionally biased region" description="Low complexity" evidence="5">
    <location>
        <begin position="10"/>
        <end position="27"/>
    </location>
</feature>
<dbReference type="Pfam" id="PF01494">
    <property type="entry name" value="FAD_binding_3"/>
    <property type="match status" value="1"/>
</dbReference>
<evidence type="ECO:0000313" key="8">
    <source>
        <dbReference type="Proteomes" id="UP000267900"/>
    </source>
</evidence>
<evidence type="ECO:0000259" key="6">
    <source>
        <dbReference type="Pfam" id="PF01494"/>
    </source>
</evidence>
<dbReference type="PANTHER" id="PTHR46496:SF1">
    <property type="entry name" value="ZEAXANTHIN EPOXIDASE, CHLOROPLASTIC"/>
    <property type="match status" value="1"/>
</dbReference>
<dbReference type="AlphaFoldDB" id="A0A3Q9G215"/>
<feature type="domain" description="FAD-binding" evidence="6">
    <location>
        <begin position="84"/>
        <end position="420"/>
    </location>
</feature>
<feature type="region of interest" description="Disordered" evidence="5">
    <location>
        <begin position="39"/>
        <end position="66"/>
    </location>
</feature>
<name>A0A3Q9G215_STRLT</name>
<dbReference type="EMBL" id="CP034587">
    <property type="protein sequence ID" value="AZQ73663.1"/>
    <property type="molecule type" value="Genomic_DNA"/>
</dbReference>
<dbReference type="SUPFAM" id="SSF51905">
    <property type="entry name" value="FAD/NAD(P)-binding domain"/>
    <property type="match status" value="1"/>
</dbReference>
<dbReference type="InterPro" id="IPR002938">
    <property type="entry name" value="FAD-bd"/>
</dbReference>
<dbReference type="InterPro" id="IPR036188">
    <property type="entry name" value="FAD/NAD-bd_sf"/>
</dbReference>
<organism evidence="7 8">
    <name type="scientific">Streptomyces luteoverticillatus</name>
    <name type="common">Streptoverticillium luteoverticillatus</name>
    <dbReference type="NCBI Taxonomy" id="66425"/>
    <lineage>
        <taxon>Bacteria</taxon>
        <taxon>Bacillati</taxon>
        <taxon>Actinomycetota</taxon>
        <taxon>Actinomycetes</taxon>
        <taxon>Kitasatosporales</taxon>
        <taxon>Streptomycetaceae</taxon>
        <taxon>Streptomyces</taxon>
    </lineage>
</organism>
<evidence type="ECO:0000256" key="4">
    <source>
        <dbReference type="ARBA" id="ARBA00023002"/>
    </source>
</evidence>
<feature type="compositionally biased region" description="Basic and acidic residues" evidence="5">
    <location>
        <begin position="43"/>
        <end position="58"/>
    </location>
</feature>
<evidence type="ECO:0000256" key="2">
    <source>
        <dbReference type="ARBA" id="ARBA00022630"/>
    </source>
</evidence>
<dbReference type="Gene3D" id="3.50.50.60">
    <property type="entry name" value="FAD/NAD(P)-binding domain"/>
    <property type="match status" value="1"/>
</dbReference>
<keyword evidence="8" id="KW-1185">Reference proteome</keyword>
<dbReference type="GO" id="GO:0016491">
    <property type="term" value="F:oxidoreductase activity"/>
    <property type="evidence" value="ECO:0007669"/>
    <property type="project" value="UniProtKB-KW"/>
</dbReference>
<dbReference type="PRINTS" id="PR00420">
    <property type="entry name" value="RNGMNOXGNASE"/>
</dbReference>
<evidence type="ECO:0000313" key="7">
    <source>
        <dbReference type="EMBL" id="AZQ73663.1"/>
    </source>
</evidence>
<proteinExistence type="predicted"/>
<keyword evidence="4" id="KW-0560">Oxidoreductase</keyword>
<reference evidence="7 8" key="1">
    <citation type="submission" date="2018-12" db="EMBL/GenBank/DDBJ databases">
        <title>The whole draft genome of Streptomyce luteoverticillatus CGMCC 15060.</title>
        <authorList>
            <person name="Feng Z."/>
            <person name="Chen G."/>
            <person name="Zhang J."/>
            <person name="Zhu H."/>
            <person name="Yu X."/>
            <person name="Zhang W."/>
            <person name="Zhang X."/>
        </authorList>
    </citation>
    <scope>NUCLEOTIDE SEQUENCE [LARGE SCALE GENOMIC DNA]</scope>
    <source>
        <strain evidence="7 8">CGMCC 15060</strain>
    </source>
</reference>
<dbReference type="GO" id="GO:0071949">
    <property type="term" value="F:FAD binding"/>
    <property type="evidence" value="ECO:0007669"/>
    <property type="project" value="InterPro"/>
</dbReference>
<gene>
    <name evidence="7" type="ORF">EKH77_22740</name>
</gene>
<comment type="cofactor">
    <cofactor evidence="1">
        <name>FAD</name>
        <dbReference type="ChEBI" id="CHEBI:57692"/>
    </cofactor>
</comment>
<evidence type="ECO:0000256" key="1">
    <source>
        <dbReference type="ARBA" id="ARBA00001974"/>
    </source>
</evidence>
<evidence type="ECO:0000256" key="3">
    <source>
        <dbReference type="ARBA" id="ARBA00022827"/>
    </source>
</evidence>
<keyword evidence="3" id="KW-0274">FAD</keyword>
<dbReference type="Proteomes" id="UP000267900">
    <property type="component" value="Chromosome"/>
</dbReference>